<reference evidence="1" key="3">
    <citation type="submission" date="2022-06" db="UniProtKB">
        <authorList>
            <consortium name="EnsemblPlants"/>
        </authorList>
    </citation>
    <scope>IDENTIFICATION</scope>
</reference>
<dbReference type="EnsemblPlants" id="TuG1812U0000052300.01.T01">
    <property type="protein sequence ID" value="TuG1812U0000052300.01.T01.s_cds1028"/>
    <property type="gene ID" value="TuG1812U0000052300.01"/>
</dbReference>
<dbReference type="Gramene" id="TuG1812G0700004675.01.T01">
    <property type="protein sequence ID" value="TuG1812G0700004675.01.T01.cds266188"/>
    <property type="gene ID" value="TuG1812G0700004675.01"/>
</dbReference>
<dbReference type="Proteomes" id="UP000015106">
    <property type="component" value="Chromosome 7"/>
</dbReference>
<dbReference type="Gramene" id="TuG1812U0000052300.01.T01">
    <property type="protein sequence ID" value="TuG1812U0000052300.01.T01.s_cds1028"/>
    <property type="gene ID" value="TuG1812U0000052300.01"/>
</dbReference>
<proteinExistence type="predicted"/>
<evidence type="ECO:0000313" key="1">
    <source>
        <dbReference type="EnsemblPlants" id="TuG1812G0700004675.01.T01.cds266188"/>
    </source>
</evidence>
<protein>
    <submittedName>
        <fullName evidence="1">Uncharacterized protein</fullName>
    </submittedName>
</protein>
<evidence type="ECO:0000313" key="2">
    <source>
        <dbReference type="Proteomes" id="UP000015106"/>
    </source>
</evidence>
<reference evidence="2" key="1">
    <citation type="journal article" date="2013" name="Nature">
        <title>Draft genome of the wheat A-genome progenitor Triticum urartu.</title>
        <authorList>
            <person name="Ling H.Q."/>
            <person name="Zhao S."/>
            <person name="Liu D."/>
            <person name="Wang J."/>
            <person name="Sun H."/>
            <person name="Zhang C."/>
            <person name="Fan H."/>
            <person name="Li D."/>
            <person name="Dong L."/>
            <person name="Tao Y."/>
            <person name="Gao C."/>
            <person name="Wu H."/>
            <person name="Li Y."/>
            <person name="Cui Y."/>
            <person name="Guo X."/>
            <person name="Zheng S."/>
            <person name="Wang B."/>
            <person name="Yu K."/>
            <person name="Liang Q."/>
            <person name="Yang W."/>
            <person name="Lou X."/>
            <person name="Chen J."/>
            <person name="Feng M."/>
            <person name="Jian J."/>
            <person name="Zhang X."/>
            <person name="Luo G."/>
            <person name="Jiang Y."/>
            <person name="Liu J."/>
            <person name="Wang Z."/>
            <person name="Sha Y."/>
            <person name="Zhang B."/>
            <person name="Wu H."/>
            <person name="Tang D."/>
            <person name="Shen Q."/>
            <person name="Xue P."/>
            <person name="Zou S."/>
            <person name="Wang X."/>
            <person name="Liu X."/>
            <person name="Wang F."/>
            <person name="Yang Y."/>
            <person name="An X."/>
            <person name="Dong Z."/>
            <person name="Zhang K."/>
            <person name="Zhang X."/>
            <person name="Luo M.C."/>
            <person name="Dvorak J."/>
            <person name="Tong Y."/>
            <person name="Wang J."/>
            <person name="Yang H."/>
            <person name="Li Z."/>
            <person name="Wang D."/>
            <person name="Zhang A."/>
            <person name="Wang J."/>
        </authorList>
    </citation>
    <scope>NUCLEOTIDE SEQUENCE</scope>
    <source>
        <strain evidence="2">cv. G1812</strain>
    </source>
</reference>
<dbReference type="AlphaFoldDB" id="A0A8R7VB32"/>
<keyword evidence="2" id="KW-1185">Reference proteome</keyword>
<organism evidence="1 2">
    <name type="scientific">Triticum urartu</name>
    <name type="common">Red wild einkorn</name>
    <name type="synonym">Crithodium urartu</name>
    <dbReference type="NCBI Taxonomy" id="4572"/>
    <lineage>
        <taxon>Eukaryota</taxon>
        <taxon>Viridiplantae</taxon>
        <taxon>Streptophyta</taxon>
        <taxon>Embryophyta</taxon>
        <taxon>Tracheophyta</taxon>
        <taxon>Spermatophyta</taxon>
        <taxon>Magnoliopsida</taxon>
        <taxon>Liliopsida</taxon>
        <taxon>Poales</taxon>
        <taxon>Poaceae</taxon>
        <taxon>BOP clade</taxon>
        <taxon>Pooideae</taxon>
        <taxon>Triticodae</taxon>
        <taxon>Triticeae</taxon>
        <taxon>Triticinae</taxon>
        <taxon>Triticum</taxon>
    </lineage>
</organism>
<accession>A0A8R7VB32</accession>
<name>A0A8R7VB32_TRIUA</name>
<sequence length="121" mass="13940">KHTNKELLKCLYICDGYTLHEGPPHRKTINESFFLARRTLQKIVKKQSSLRLLLGKAGPAVWLGAAVLTWRGREVRRGHGHQIRRWLLDLDRICRVVRDVRSSGGGSVKDLHGQLLRKREL</sequence>
<reference evidence="1" key="2">
    <citation type="submission" date="2018-03" db="EMBL/GenBank/DDBJ databases">
        <title>The Triticum urartu genome reveals the dynamic nature of wheat genome evolution.</title>
        <authorList>
            <person name="Ling H."/>
            <person name="Ma B."/>
            <person name="Shi X."/>
            <person name="Liu H."/>
            <person name="Dong L."/>
            <person name="Sun H."/>
            <person name="Cao Y."/>
            <person name="Gao Q."/>
            <person name="Zheng S."/>
            <person name="Li Y."/>
            <person name="Yu Y."/>
            <person name="Du H."/>
            <person name="Qi M."/>
            <person name="Li Y."/>
            <person name="Yu H."/>
            <person name="Cui Y."/>
            <person name="Wang N."/>
            <person name="Chen C."/>
            <person name="Wu H."/>
            <person name="Zhao Y."/>
            <person name="Zhang J."/>
            <person name="Li Y."/>
            <person name="Zhou W."/>
            <person name="Zhang B."/>
            <person name="Hu W."/>
            <person name="Eijk M."/>
            <person name="Tang J."/>
            <person name="Witsenboer H."/>
            <person name="Zhao S."/>
            <person name="Li Z."/>
            <person name="Zhang A."/>
            <person name="Wang D."/>
            <person name="Liang C."/>
        </authorList>
    </citation>
    <scope>NUCLEOTIDE SEQUENCE [LARGE SCALE GENOMIC DNA]</scope>
    <source>
        <strain evidence="1">cv. G1812</strain>
    </source>
</reference>
<dbReference type="EnsemblPlants" id="TuG1812G0700004675.01.T01">
    <property type="protein sequence ID" value="TuG1812G0700004675.01.T01.cds266188"/>
    <property type="gene ID" value="TuG1812G0700004675.01"/>
</dbReference>